<dbReference type="Proteomes" id="UP001428817">
    <property type="component" value="Unassembled WGS sequence"/>
</dbReference>
<evidence type="ECO:0000313" key="3">
    <source>
        <dbReference type="Proteomes" id="UP001428817"/>
    </source>
</evidence>
<dbReference type="EMBL" id="BAABJP010000062">
    <property type="protein sequence ID" value="GAA5174778.1"/>
    <property type="molecule type" value="Genomic_DNA"/>
</dbReference>
<keyword evidence="3" id="KW-1185">Reference proteome</keyword>
<evidence type="ECO:0000256" key="1">
    <source>
        <dbReference type="SAM" id="Phobius"/>
    </source>
</evidence>
<reference evidence="3" key="1">
    <citation type="journal article" date="2019" name="Int. J. Syst. Evol. Microbiol.">
        <title>The Global Catalogue of Microorganisms (GCM) 10K type strain sequencing project: providing services to taxonomists for standard genome sequencing and annotation.</title>
        <authorList>
            <consortium name="The Broad Institute Genomics Platform"/>
            <consortium name="The Broad Institute Genome Sequencing Center for Infectious Disease"/>
            <person name="Wu L."/>
            <person name="Ma J."/>
        </authorList>
    </citation>
    <scope>NUCLEOTIDE SEQUENCE [LARGE SCALE GENOMIC DNA]</scope>
    <source>
        <strain evidence="3">JCM 18303</strain>
    </source>
</reference>
<keyword evidence="1" id="KW-0472">Membrane</keyword>
<keyword evidence="1" id="KW-1133">Transmembrane helix</keyword>
<keyword evidence="1" id="KW-0812">Transmembrane</keyword>
<organism evidence="2 3">
    <name type="scientific">Pseudonocardia eucalypti</name>
    <dbReference type="NCBI Taxonomy" id="648755"/>
    <lineage>
        <taxon>Bacteria</taxon>
        <taxon>Bacillati</taxon>
        <taxon>Actinomycetota</taxon>
        <taxon>Actinomycetes</taxon>
        <taxon>Pseudonocardiales</taxon>
        <taxon>Pseudonocardiaceae</taxon>
        <taxon>Pseudonocardia</taxon>
    </lineage>
</organism>
<evidence type="ECO:0000313" key="2">
    <source>
        <dbReference type="EMBL" id="GAA5174778.1"/>
    </source>
</evidence>
<name>A0ABP9RCU3_9PSEU</name>
<gene>
    <name evidence="2" type="ORF">GCM10023321_79400</name>
</gene>
<sequence>MSAAGVLELIAWLLSALIAGWLLLDMVRVGRRYSEDQLINVAEPSEEPK</sequence>
<dbReference type="RefSeq" id="WP_185062182.1">
    <property type="nucleotide sequence ID" value="NZ_BAABJP010000062.1"/>
</dbReference>
<accession>A0ABP9RCU3</accession>
<proteinExistence type="predicted"/>
<feature type="transmembrane region" description="Helical" evidence="1">
    <location>
        <begin position="6"/>
        <end position="24"/>
    </location>
</feature>
<comment type="caution">
    <text evidence="2">The sequence shown here is derived from an EMBL/GenBank/DDBJ whole genome shotgun (WGS) entry which is preliminary data.</text>
</comment>
<protein>
    <submittedName>
        <fullName evidence="2">Uncharacterized protein</fullName>
    </submittedName>
</protein>